<dbReference type="Gene3D" id="3.90.226.10">
    <property type="entry name" value="2-enoyl-CoA Hydratase, Chain A, domain 1"/>
    <property type="match status" value="1"/>
</dbReference>
<dbReference type="GO" id="GO:0007165">
    <property type="term" value="P:signal transduction"/>
    <property type="evidence" value="ECO:0007669"/>
    <property type="project" value="TreeGrafter"/>
</dbReference>
<dbReference type="InterPro" id="IPR041489">
    <property type="entry name" value="PDZ_6"/>
</dbReference>
<dbReference type="SUPFAM" id="SSF52096">
    <property type="entry name" value="ClpP/crotonase"/>
    <property type="match status" value="1"/>
</dbReference>
<name>A0A7C3DTB6_MEIRU</name>
<organism evidence="3">
    <name type="scientific">Meiothermus ruber</name>
    <dbReference type="NCBI Taxonomy" id="277"/>
    <lineage>
        <taxon>Bacteria</taxon>
        <taxon>Thermotogati</taxon>
        <taxon>Deinococcota</taxon>
        <taxon>Deinococci</taxon>
        <taxon>Thermales</taxon>
        <taxon>Thermaceae</taxon>
        <taxon>Meiothermus</taxon>
    </lineage>
</organism>
<reference evidence="3" key="1">
    <citation type="journal article" date="2020" name="mSystems">
        <title>Genome- and Community-Level Interaction Insights into Carbon Utilization and Element Cycling Functions of Hydrothermarchaeota in Hydrothermal Sediment.</title>
        <authorList>
            <person name="Zhou Z."/>
            <person name="Liu Y."/>
            <person name="Xu W."/>
            <person name="Pan J."/>
            <person name="Luo Z.H."/>
            <person name="Li M."/>
        </authorList>
    </citation>
    <scope>NUCLEOTIDE SEQUENCE [LARGE SCALE GENOMIC DNA]</scope>
    <source>
        <strain evidence="3">SpSt-524</strain>
    </source>
</reference>
<dbReference type="GO" id="GO:0030288">
    <property type="term" value="C:outer membrane-bounded periplasmic space"/>
    <property type="evidence" value="ECO:0007669"/>
    <property type="project" value="TreeGrafter"/>
</dbReference>
<sequence>MFGSFLLKLIVPTLLVASQVLAISPQAKSYLDNVLDLLETHYVRSDTINWTELRQKAYQLAANAQRPSDTYLAIEQVLAEIGEGHMYFIPAPQAGQGSEARTMYGGGLELRRGENFIIRLTPGGPAQKAGLEIGDQIEMVNGRPLILSEELFSYRQGQTVGLLVYRARTDQRMTVRLSLTEPLQPPKPTAWLLGQKFGYLDLPRHSLADARQLDYARQVQQAIRAVDAQKPCGWVVDLRNNAGGLFYSMLLGVGPLLGEGYVGGLVGPKSKEQWIYQDGKVLVRSGDATKVMVQLEQPYRLRTVNSPVAVLMGPETTSAGEALVIAFKGRPNTRFFGEPSYGFTTALRMFELPDGARIAIAVAFFADREGQPYDQQLEPDESLFTEWGFFQSEKDEVLQGALVWLQNQPVCRDARP</sequence>
<dbReference type="GO" id="GO:0008236">
    <property type="term" value="F:serine-type peptidase activity"/>
    <property type="evidence" value="ECO:0007669"/>
    <property type="project" value="InterPro"/>
</dbReference>
<dbReference type="AlphaFoldDB" id="A0A7C3DTB6"/>
<dbReference type="Pfam" id="PF17820">
    <property type="entry name" value="PDZ_6"/>
    <property type="match status" value="1"/>
</dbReference>
<dbReference type="PANTHER" id="PTHR32060:SF30">
    <property type="entry name" value="CARBOXY-TERMINAL PROCESSING PROTEASE CTPA"/>
    <property type="match status" value="1"/>
</dbReference>
<protein>
    <submittedName>
        <fullName evidence="3">PDZ domain-containing protein</fullName>
    </submittedName>
</protein>
<dbReference type="SUPFAM" id="SSF50156">
    <property type="entry name" value="PDZ domain-like"/>
    <property type="match status" value="1"/>
</dbReference>
<evidence type="ECO:0000256" key="1">
    <source>
        <dbReference type="SAM" id="SignalP"/>
    </source>
</evidence>
<dbReference type="InterPro" id="IPR036034">
    <property type="entry name" value="PDZ_sf"/>
</dbReference>
<accession>A0A7C3DTB6</accession>
<dbReference type="SMART" id="SM00228">
    <property type="entry name" value="PDZ"/>
    <property type="match status" value="1"/>
</dbReference>
<dbReference type="Pfam" id="PF03572">
    <property type="entry name" value="Peptidase_S41"/>
    <property type="match status" value="1"/>
</dbReference>
<dbReference type="PROSITE" id="PS50106">
    <property type="entry name" value="PDZ"/>
    <property type="match status" value="1"/>
</dbReference>
<dbReference type="InterPro" id="IPR005151">
    <property type="entry name" value="Tail-specific_protease"/>
</dbReference>
<proteinExistence type="predicted"/>
<dbReference type="SMART" id="SM00245">
    <property type="entry name" value="TSPc"/>
    <property type="match status" value="1"/>
</dbReference>
<dbReference type="EMBL" id="DSWI01000012">
    <property type="protein sequence ID" value="HFG20193.1"/>
    <property type="molecule type" value="Genomic_DNA"/>
</dbReference>
<dbReference type="PANTHER" id="PTHR32060">
    <property type="entry name" value="TAIL-SPECIFIC PROTEASE"/>
    <property type="match status" value="1"/>
</dbReference>
<keyword evidence="1" id="KW-0732">Signal</keyword>
<dbReference type="GO" id="GO:0006508">
    <property type="term" value="P:proteolysis"/>
    <property type="evidence" value="ECO:0007669"/>
    <property type="project" value="InterPro"/>
</dbReference>
<dbReference type="InterPro" id="IPR001478">
    <property type="entry name" value="PDZ"/>
</dbReference>
<dbReference type="Gene3D" id="2.30.42.10">
    <property type="match status" value="1"/>
</dbReference>
<comment type="caution">
    <text evidence="3">The sequence shown here is derived from an EMBL/GenBank/DDBJ whole genome shotgun (WGS) entry which is preliminary data.</text>
</comment>
<evidence type="ECO:0000313" key="3">
    <source>
        <dbReference type="EMBL" id="HFG20193.1"/>
    </source>
</evidence>
<dbReference type="GO" id="GO:0004175">
    <property type="term" value="F:endopeptidase activity"/>
    <property type="evidence" value="ECO:0007669"/>
    <property type="project" value="TreeGrafter"/>
</dbReference>
<dbReference type="InterPro" id="IPR029045">
    <property type="entry name" value="ClpP/crotonase-like_dom_sf"/>
</dbReference>
<feature type="chain" id="PRO_5028384464" evidence="1">
    <location>
        <begin position="23"/>
        <end position="416"/>
    </location>
</feature>
<feature type="signal peptide" evidence="1">
    <location>
        <begin position="1"/>
        <end position="22"/>
    </location>
</feature>
<evidence type="ECO:0000259" key="2">
    <source>
        <dbReference type="PROSITE" id="PS50106"/>
    </source>
</evidence>
<feature type="domain" description="PDZ" evidence="2">
    <location>
        <begin position="88"/>
        <end position="145"/>
    </location>
</feature>
<gene>
    <name evidence="3" type="ORF">ENS82_05640</name>
</gene>